<dbReference type="AlphaFoldDB" id="E4T1P5"/>
<evidence type="ECO:0000256" key="4">
    <source>
        <dbReference type="ARBA" id="ARBA00022679"/>
    </source>
</evidence>
<dbReference type="OrthoDB" id="9801052at2"/>
<accession>E4T1P5</accession>
<evidence type="ECO:0000256" key="1">
    <source>
        <dbReference type="ARBA" id="ARBA00001933"/>
    </source>
</evidence>
<dbReference type="Gene3D" id="3.90.1150.10">
    <property type="entry name" value="Aspartate Aminotransferase, domain 1"/>
    <property type="match status" value="1"/>
</dbReference>
<evidence type="ECO:0000256" key="6">
    <source>
        <dbReference type="RuleBase" id="RU003560"/>
    </source>
</evidence>
<name>E4T1P5_PALPW</name>
<reference evidence="7 8" key="2">
    <citation type="journal article" date="2011" name="Stand. Genomic Sci.">
        <title>Complete genome sequence of Paludibacter propionicigenes type strain (WB4).</title>
        <authorList>
            <person name="Gronow S."/>
            <person name="Munk C."/>
            <person name="Lapidus A."/>
            <person name="Nolan M."/>
            <person name="Lucas S."/>
            <person name="Hammon N."/>
            <person name="Deshpande S."/>
            <person name="Cheng J.F."/>
            <person name="Tapia R."/>
            <person name="Han C."/>
            <person name="Goodwin L."/>
            <person name="Pitluck S."/>
            <person name="Liolios K."/>
            <person name="Ivanova N."/>
            <person name="Mavromatis K."/>
            <person name="Mikhailova N."/>
            <person name="Pati A."/>
            <person name="Chen A."/>
            <person name="Palaniappan K."/>
            <person name="Land M."/>
            <person name="Hauser L."/>
            <person name="Chang Y.J."/>
            <person name="Jeffries C.D."/>
            <person name="Brambilla E."/>
            <person name="Rohde M."/>
            <person name="Goker M."/>
            <person name="Detter J.C."/>
            <person name="Woyke T."/>
            <person name="Bristow J."/>
            <person name="Eisen J.A."/>
            <person name="Markowitz V."/>
            <person name="Hugenholtz P."/>
            <person name="Kyrpides N.C."/>
            <person name="Klenk H.P."/>
        </authorList>
    </citation>
    <scope>NUCLEOTIDE SEQUENCE [LARGE SCALE GENOMIC DNA]</scope>
    <source>
        <strain evidence="8">DSM 17365 / JCM 13257 / WB4</strain>
    </source>
</reference>
<proteinExistence type="inferred from homology"/>
<comment type="cofactor">
    <cofactor evidence="1">
        <name>pyridoxal 5'-phosphate</name>
        <dbReference type="ChEBI" id="CHEBI:597326"/>
    </cofactor>
</comment>
<dbReference type="Proteomes" id="UP000008718">
    <property type="component" value="Chromosome"/>
</dbReference>
<evidence type="ECO:0000256" key="2">
    <source>
        <dbReference type="ARBA" id="ARBA00008954"/>
    </source>
</evidence>
<evidence type="ECO:0000313" key="7">
    <source>
        <dbReference type="EMBL" id="ADQ78639.1"/>
    </source>
</evidence>
<dbReference type="KEGG" id="ppn:Palpr_0480"/>
<dbReference type="GO" id="GO:0030170">
    <property type="term" value="F:pyridoxal phosphate binding"/>
    <property type="evidence" value="ECO:0007669"/>
    <property type="project" value="InterPro"/>
</dbReference>
<dbReference type="SUPFAM" id="SSF53383">
    <property type="entry name" value="PLP-dependent transferases"/>
    <property type="match status" value="1"/>
</dbReference>
<evidence type="ECO:0000256" key="3">
    <source>
        <dbReference type="ARBA" id="ARBA00022576"/>
    </source>
</evidence>
<dbReference type="RefSeq" id="WP_013444008.1">
    <property type="nucleotide sequence ID" value="NC_014734.1"/>
</dbReference>
<dbReference type="Pfam" id="PF00202">
    <property type="entry name" value="Aminotran_3"/>
    <property type="match status" value="1"/>
</dbReference>
<evidence type="ECO:0000256" key="5">
    <source>
        <dbReference type="ARBA" id="ARBA00022898"/>
    </source>
</evidence>
<dbReference type="InterPro" id="IPR015424">
    <property type="entry name" value="PyrdxlP-dep_Trfase"/>
</dbReference>
<dbReference type="PANTHER" id="PTHR43206">
    <property type="entry name" value="AMINOTRANSFERASE"/>
    <property type="match status" value="1"/>
</dbReference>
<keyword evidence="5 6" id="KW-0663">Pyridoxal phosphate</keyword>
<dbReference type="EMBL" id="CP002345">
    <property type="protein sequence ID" value="ADQ78639.1"/>
    <property type="molecule type" value="Genomic_DNA"/>
</dbReference>
<dbReference type="PANTHER" id="PTHR43206:SF1">
    <property type="entry name" value="4-AMINOBUTYRATE AMINOTRANSFERASE, MITOCHONDRIAL"/>
    <property type="match status" value="1"/>
</dbReference>
<dbReference type="HOGENOM" id="CLU_016922_10_0_10"/>
<keyword evidence="4 7" id="KW-0808">Transferase</keyword>
<dbReference type="GO" id="GO:0008483">
    <property type="term" value="F:transaminase activity"/>
    <property type="evidence" value="ECO:0007669"/>
    <property type="project" value="UniProtKB-KW"/>
</dbReference>
<keyword evidence="8" id="KW-1185">Reference proteome</keyword>
<comment type="similarity">
    <text evidence="2 6">Belongs to the class-III pyridoxal-phosphate-dependent aminotransferase family.</text>
</comment>
<dbReference type="STRING" id="694427.Palpr_0480"/>
<protein>
    <submittedName>
        <fullName evidence="7">Aminotransferase class-III</fullName>
    </submittedName>
</protein>
<gene>
    <name evidence="7" type="ordered locus">Palpr_0480</name>
</gene>
<dbReference type="InterPro" id="IPR005814">
    <property type="entry name" value="Aminotrans_3"/>
</dbReference>
<dbReference type="PIRSF" id="PIRSF000521">
    <property type="entry name" value="Transaminase_4ab_Lys_Orn"/>
    <property type="match status" value="1"/>
</dbReference>
<dbReference type="InterPro" id="IPR015422">
    <property type="entry name" value="PyrdxlP-dep_Trfase_small"/>
</dbReference>
<dbReference type="GO" id="GO:0009450">
    <property type="term" value="P:gamma-aminobutyric acid catabolic process"/>
    <property type="evidence" value="ECO:0007669"/>
    <property type="project" value="TreeGrafter"/>
</dbReference>
<evidence type="ECO:0000313" key="8">
    <source>
        <dbReference type="Proteomes" id="UP000008718"/>
    </source>
</evidence>
<sequence>MYEKSKVYLDEFSKYVIMQPFPFVVDLKNSHGMWIHTVDGDELFDWCGYYGSRLIGHNHPKMFEPDYIEKLIYAANNKMANPDFLTPECVEYYRKLYELAPLCMANPNLEIYAVNSGAEAIENMLKYFINLYDAKMKVKNKPLGAKRVIYFDQAFHGRTIFTLNITKLSHVPVINRNFEHMTVDNIKVPFPAIDNDRPAAENRQAVNESLAAIRKEIEAAPDEIVGIIVEPIQGAGGHRATEPYFFQELSKLAHEFDISLGFDEVQTAGGQTGTFFSVDSYNLPYPPQAIASGKKLANGVVYMLYPMEDKGILDSTWGGNLADMVRFCQEMKVMESEHLLDALPQKTTILLDGLDALKNKYPDKIRNIRGMGLYQGFSLVNPDNLMKLVEHAQDNEKLILLEAGTDSIRFRPTMDVTIDEIKLMLEILDRCLAVLD</sequence>
<reference key="1">
    <citation type="submission" date="2010-11" db="EMBL/GenBank/DDBJ databases">
        <title>The complete genome of Paludibacter propionicigenes DSM 17365.</title>
        <authorList>
            <consortium name="US DOE Joint Genome Institute (JGI-PGF)"/>
            <person name="Lucas S."/>
            <person name="Copeland A."/>
            <person name="Lapidus A."/>
            <person name="Bruce D."/>
            <person name="Goodwin L."/>
            <person name="Pitluck S."/>
            <person name="Kyrpides N."/>
            <person name="Mavromatis K."/>
            <person name="Ivanova N."/>
            <person name="Munk A.C."/>
            <person name="Brettin T."/>
            <person name="Detter J.C."/>
            <person name="Han C."/>
            <person name="Tapia R."/>
            <person name="Land M."/>
            <person name="Hauser L."/>
            <person name="Markowitz V."/>
            <person name="Cheng J.-F."/>
            <person name="Hugenholtz P."/>
            <person name="Woyke T."/>
            <person name="Wu D."/>
            <person name="Gronow S."/>
            <person name="Wellnitz S."/>
            <person name="Brambilla E."/>
            <person name="Klenk H.-P."/>
            <person name="Eisen J.A."/>
        </authorList>
    </citation>
    <scope>NUCLEOTIDE SEQUENCE</scope>
    <source>
        <strain>WB4</strain>
    </source>
</reference>
<dbReference type="Gene3D" id="3.40.640.10">
    <property type="entry name" value="Type I PLP-dependent aspartate aminotransferase-like (Major domain)"/>
    <property type="match status" value="1"/>
</dbReference>
<organism evidence="7 8">
    <name type="scientific">Paludibacter propionicigenes (strain DSM 17365 / JCM 13257 / WB4)</name>
    <dbReference type="NCBI Taxonomy" id="694427"/>
    <lineage>
        <taxon>Bacteria</taxon>
        <taxon>Pseudomonadati</taxon>
        <taxon>Bacteroidota</taxon>
        <taxon>Bacteroidia</taxon>
        <taxon>Bacteroidales</taxon>
        <taxon>Paludibacteraceae</taxon>
        <taxon>Paludibacter</taxon>
    </lineage>
</organism>
<dbReference type="eggNOG" id="COG0160">
    <property type="taxonomic scope" value="Bacteria"/>
</dbReference>
<keyword evidence="3 7" id="KW-0032">Aminotransferase</keyword>
<dbReference type="InterPro" id="IPR015421">
    <property type="entry name" value="PyrdxlP-dep_Trfase_major"/>
</dbReference>